<name>F2RYR5_TRIT1</name>
<dbReference type="HOGENOM" id="CLU_1262331_0_0_1"/>
<organism evidence="2 3">
    <name type="scientific">Trichophyton tonsurans (strain CBS 112818)</name>
    <name type="common">Scalp ringworm fungus</name>
    <dbReference type="NCBI Taxonomy" id="647933"/>
    <lineage>
        <taxon>Eukaryota</taxon>
        <taxon>Fungi</taxon>
        <taxon>Dikarya</taxon>
        <taxon>Ascomycota</taxon>
        <taxon>Pezizomycotina</taxon>
        <taxon>Eurotiomycetes</taxon>
        <taxon>Eurotiomycetidae</taxon>
        <taxon>Onygenales</taxon>
        <taxon>Arthrodermataceae</taxon>
        <taxon>Trichophyton</taxon>
    </lineage>
</organism>
<dbReference type="Proteomes" id="UP000009172">
    <property type="component" value="Unassembled WGS sequence"/>
</dbReference>
<dbReference type="AlphaFoldDB" id="F2RYR5"/>
<reference evidence="3" key="1">
    <citation type="journal article" date="2012" name="MBio">
        <title>Comparative genome analysis of Trichophyton rubrum and related dermatophytes reveals candidate genes involved in infection.</title>
        <authorList>
            <person name="Martinez D.A."/>
            <person name="Oliver B.G."/>
            <person name="Graeser Y."/>
            <person name="Goldberg J.M."/>
            <person name="Li W."/>
            <person name="Martinez-Rossi N.M."/>
            <person name="Monod M."/>
            <person name="Shelest E."/>
            <person name="Barton R.C."/>
            <person name="Birch E."/>
            <person name="Brakhage A.A."/>
            <person name="Chen Z."/>
            <person name="Gurr S.J."/>
            <person name="Heiman D."/>
            <person name="Heitman J."/>
            <person name="Kosti I."/>
            <person name="Rossi A."/>
            <person name="Saif S."/>
            <person name="Samalova M."/>
            <person name="Saunders C.W."/>
            <person name="Shea T."/>
            <person name="Summerbell R.C."/>
            <person name="Xu J."/>
            <person name="Young S."/>
            <person name="Zeng Q."/>
            <person name="Birren B.W."/>
            <person name="Cuomo C.A."/>
            <person name="White T.C."/>
        </authorList>
    </citation>
    <scope>NUCLEOTIDE SEQUENCE [LARGE SCALE GENOMIC DNA]</scope>
    <source>
        <strain evidence="3">CBS 112818</strain>
    </source>
</reference>
<evidence type="ECO:0000313" key="3">
    <source>
        <dbReference type="Proteomes" id="UP000009172"/>
    </source>
</evidence>
<evidence type="ECO:0000313" key="2">
    <source>
        <dbReference type="EMBL" id="EGD96464.1"/>
    </source>
</evidence>
<evidence type="ECO:0000256" key="1">
    <source>
        <dbReference type="SAM" id="MobiDB-lite"/>
    </source>
</evidence>
<dbReference type="EMBL" id="GG698494">
    <property type="protein sequence ID" value="EGD96464.1"/>
    <property type="molecule type" value="Genomic_DNA"/>
</dbReference>
<protein>
    <submittedName>
        <fullName evidence="2">Uncharacterized protein</fullName>
    </submittedName>
</protein>
<feature type="region of interest" description="Disordered" evidence="1">
    <location>
        <begin position="87"/>
        <end position="113"/>
    </location>
</feature>
<sequence length="219" mass="25203">MDLRATRFERGESNCYQERARYNVGYCSMGIIAGPAECVQNSKHILTAIKDSGYRRDVPPRTHKLSGTFPIYYNILFHHSPKCEKNNVEEQEKTARSRQSPGGYINSPKRSRETTSSMDNYLAFILALLRPELINYTGYTPTFEEKNISHYYCYYWYMNCFQCHYHERTAPKIGILASIRGSTQKRLVGEIVDLVLPDCPLPKVGHAELPVEDDGFDEL</sequence>
<proteinExistence type="predicted"/>
<keyword evidence="3" id="KW-1185">Reference proteome</keyword>
<gene>
    <name evidence="2" type="ORF">TESG_03907</name>
</gene>
<accession>F2RYR5</accession>